<dbReference type="EMBL" id="ML120396">
    <property type="protein sequence ID" value="RPA98364.1"/>
    <property type="molecule type" value="Genomic_DNA"/>
</dbReference>
<gene>
    <name evidence="1" type="ORF">L873DRAFT_1687562</name>
</gene>
<sequence>MTIEETEKRLSLQIDEIRAVPMKSMIAQPTLEETGIDKNRMGIIKEAVYGHILQYLNIEGYPTEESSDYKEANISDLVLYTIGPIIDAVRNIRRNIRLKREKEIISSDGLTGGMEEFLVVDRVAIAEHKSVLIIEAKRSSMGQAMTQILLAMKDARDNNAGGVIYGFVTIGEDWRMLSYDGSEFVKTNKFTVLFDTMRDQKEKWMSENSVIVDCMVFALTTGGIAMKDVVV</sequence>
<dbReference type="Proteomes" id="UP000276215">
    <property type="component" value="Unassembled WGS sequence"/>
</dbReference>
<name>A0A3N4JXD6_9PEZI</name>
<protein>
    <submittedName>
        <fullName evidence="1">Uncharacterized protein</fullName>
    </submittedName>
</protein>
<reference evidence="1 2" key="1">
    <citation type="journal article" date="2018" name="Nat. Ecol. Evol.">
        <title>Pezizomycetes genomes reveal the molecular basis of ectomycorrhizal truffle lifestyle.</title>
        <authorList>
            <person name="Murat C."/>
            <person name="Payen T."/>
            <person name="Noel B."/>
            <person name="Kuo A."/>
            <person name="Morin E."/>
            <person name="Chen J."/>
            <person name="Kohler A."/>
            <person name="Krizsan K."/>
            <person name="Balestrini R."/>
            <person name="Da Silva C."/>
            <person name="Montanini B."/>
            <person name="Hainaut M."/>
            <person name="Levati E."/>
            <person name="Barry K.W."/>
            <person name="Belfiori B."/>
            <person name="Cichocki N."/>
            <person name="Clum A."/>
            <person name="Dockter R.B."/>
            <person name="Fauchery L."/>
            <person name="Guy J."/>
            <person name="Iotti M."/>
            <person name="Le Tacon F."/>
            <person name="Lindquist E.A."/>
            <person name="Lipzen A."/>
            <person name="Malagnac F."/>
            <person name="Mello A."/>
            <person name="Molinier V."/>
            <person name="Miyauchi S."/>
            <person name="Poulain J."/>
            <person name="Riccioni C."/>
            <person name="Rubini A."/>
            <person name="Sitrit Y."/>
            <person name="Splivallo R."/>
            <person name="Traeger S."/>
            <person name="Wang M."/>
            <person name="Zifcakova L."/>
            <person name="Wipf D."/>
            <person name="Zambonelli A."/>
            <person name="Paolocci F."/>
            <person name="Nowrousian M."/>
            <person name="Ottonello S."/>
            <person name="Baldrian P."/>
            <person name="Spatafora J.W."/>
            <person name="Henrissat B."/>
            <person name="Nagy L.G."/>
            <person name="Aury J.M."/>
            <person name="Wincker P."/>
            <person name="Grigoriev I.V."/>
            <person name="Bonfante P."/>
            <person name="Martin F.M."/>
        </authorList>
    </citation>
    <scope>NUCLEOTIDE SEQUENCE [LARGE SCALE GENOMIC DNA]</scope>
    <source>
        <strain evidence="1 2">120613-1</strain>
    </source>
</reference>
<organism evidence="1 2">
    <name type="scientific">Choiromyces venosus 120613-1</name>
    <dbReference type="NCBI Taxonomy" id="1336337"/>
    <lineage>
        <taxon>Eukaryota</taxon>
        <taxon>Fungi</taxon>
        <taxon>Dikarya</taxon>
        <taxon>Ascomycota</taxon>
        <taxon>Pezizomycotina</taxon>
        <taxon>Pezizomycetes</taxon>
        <taxon>Pezizales</taxon>
        <taxon>Tuberaceae</taxon>
        <taxon>Choiromyces</taxon>
    </lineage>
</organism>
<evidence type="ECO:0000313" key="2">
    <source>
        <dbReference type="Proteomes" id="UP000276215"/>
    </source>
</evidence>
<dbReference type="OrthoDB" id="5355583at2759"/>
<dbReference type="AlphaFoldDB" id="A0A3N4JXD6"/>
<proteinExistence type="predicted"/>
<evidence type="ECO:0000313" key="1">
    <source>
        <dbReference type="EMBL" id="RPA98364.1"/>
    </source>
</evidence>
<keyword evidence="2" id="KW-1185">Reference proteome</keyword>
<accession>A0A3N4JXD6</accession>